<feature type="compositionally biased region" description="Basic and acidic residues" evidence="2">
    <location>
        <begin position="233"/>
        <end position="247"/>
    </location>
</feature>
<feature type="compositionally biased region" description="Basic and acidic residues" evidence="2">
    <location>
        <begin position="269"/>
        <end position="280"/>
    </location>
</feature>
<accession>A0A8T2SPK4</accession>
<dbReference type="Proteomes" id="UP000825935">
    <property type="component" value="Chromosome 19"/>
</dbReference>
<protein>
    <submittedName>
        <fullName evidence="3">Uncharacterized protein</fullName>
    </submittedName>
</protein>
<dbReference type="Gene3D" id="1.20.58.80">
    <property type="entry name" value="Phosphotransferase system, lactose/cellobiose-type IIA subunit"/>
    <property type="match status" value="1"/>
</dbReference>
<feature type="compositionally biased region" description="Polar residues" evidence="2">
    <location>
        <begin position="104"/>
        <end position="117"/>
    </location>
</feature>
<evidence type="ECO:0000313" key="4">
    <source>
        <dbReference type="Proteomes" id="UP000825935"/>
    </source>
</evidence>
<dbReference type="OrthoDB" id="1907411at2759"/>
<keyword evidence="4" id="KW-1185">Reference proteome</keyword>
<feature type="coiled-coil region" evidence="1">
    <location>
        <begin position="872"/>
        <end position="924"/>
    </location>
</feature>
<feature type="coiled-coil region" evidence="1">
    <location>
        <begin position="549"/>
        <end position="605"/>
    </location>
</feature>
<dbReference type="OMA" id="NTHKECE"/>
<evidence type="ECO:0000256" key="1">
    <source>
        <dbReference type="SAM" id="Coils"/>
    </source>
</evidence>
<feature type="compositionally biased region" description="Polar residues" evidence="2">
    <location>
        <begin position="1557"/>
        <end position="1572"/>
    </location>
</feature>
<feature type="region of interest" description="Disordered" evidence="2">
    <location>
        <begin position="371"/>
        <end position="399"/>
    </location>
</feature>
<feature type="region of interest" description="Disordered" evidence="2">
    <location>
        <begin position="418"/>
        <end position="439"/>
    </location>
</feature>
<feature type="region of interest" description="Disordered" evidence="2">
    <location>
        <begin position="82"/>
        <end position="117"/>
    </location>
</feature>
<keyword evidence="1" id="KW-0175">Coiled coil</keyword>
<gene>
    <name evidence="3" type="ORF">KP509_19G064700</name>
</gene>
<feature type="region of interest" description="Disordered" evidence="2">
    <location>
        <begin position="221"/>
        <end position="287"/>
    </location>
</feature>
<feature type="region of interest" description="Disordered" evidence="2">
    <location>
        <begin position="454"/>
        <end position="484"/>
    </location>
</feature>
<comment type="caution">
    <text evidence="3">The sequence shown here is derived from an EMBL/GenBank/DDBJ whole genome shotgun (WGS) entry which is preliminary data.</text>
</comment>
<name>A0A8T2SPK4_CERRI</name>
<proteinExistence type="predicted"/>
<feature type="region of interest" description="Disordered" evidence="2">
    <location>
        <begin position="1532"/>
        <end position="1595"/>
    </location>
</feature>
<feature type="compositionally biased region" description="Low complexity" evidence="2">
    <location>
        <begin position="420"/>
        <end position="430"/>
    </location>
</feature>
<feature type="region of interest" description="Disordered" evidence="2">
    <location>
        <begin position="132"/>
        <end position="154"/>
    </location>
</feature>
<feature type="compositionally biased region" description="Polar residues" evidence="2">
    <location>
        <begin position="248"/>
        <end position="257"/>
    </location>
</feature>
<feature type="compositionally biased region" description="Low complexity" evidence="2">
    <location>
        <begin position="134"/>
        <end position="145"/>
    </location>
</feature>
<dbReference type="EMBL" id="CM035424">
    <property type="protein sequence ID" value="KAH7352794.1"/>
    <property type="molecule type" value="Genomic_DNA"/>
</dbReference>
<sequence>MEQQPLPLTYYCKNARTHLKRAAFCQKSSLFSDELFHLRKFLTLISSTIPSHPEYSTSSKDKHVYELLSCLSCCRQRIHTLEAESSSPDPPSRSVSSSPATMKKGQTSVGTRDSPSRRQQIWGIRAADPQVDISPASFSGSSSPSSRKRAMQKGKNIVAASDLAADKDPIVVPSLPLRPSSADQRLQSMIGGCALVANQLQHWGGKKQDIKKKVSVDAELSASPEFKSGSPNFHRESTPKKPLDYHPHSSQRVNPPQIQKRALTPPLSGRKDQKSPDKGKANFRFSPELLEKRLKDRMLQIQRQYPDTDEDASVSPSAKLRMSSDRFTMDTIINDEEDSSADENATPCASSSALDMFSKKLNYITDPSARYLRGRTNGQSLEDQEETPTERSHIPSSTDGIWARKIVPVVEQKLCHDVISRNTSQKSTSRSTRKKNRNRGALVVIDDAIRHAVDSDSPLSNPQSPHLLDAGQEYSSSEIRKDSEIEEMNKKGVPFMSPSEGLEAKFTALQDLVGELRRCMEGFTVRVEAEGQRWQTEMQGLEKKMFVWREDAECEMVGMKNALRDEMQKMMDDVRVGLIRIERLLEDVESSRQEFKLQQQATERNIPSMELIQSKIESLIDKMKVDLFSELNEKVKSGIQRDLDEFELGLSKQFEGIRKDMKSTLAEVEKTRTLDRQQIDAYMDEKIERKFASHVESIWGDKEKVLDVMKNDLPILWEEVEMLSRGREEMKDTIEKLANVIEVVKQTIDENQIAFKQENGMLQKHLQYFKKESMQEKVNDEEFRKSINQEVDYIRSALQAIKVEGQDVKAVLDKVIEAEDLRKKKAEDDNANIRERLLVIEKVESFSQQYSCGLEDIRSELLNFKLECQTHMEELELQHTELREFQQDQQKKAAMDTPLEKLVLDKVDSRVSHIEKRLEEIAKDEEGILKTIAAMEKNRDQTNAALDHVASTAQKADEIFAEMMQHFSSELENVMRESHKIQENLAAERDMAIASAGEVKRMSEDMDRGMQVAMAVISEAQIKGHQIKEDLEKEICDLKTSIILQKEEATTAAAAANDAAEKAKTALADVYRMQSDSIAMSEEINEATGHAYASYKKELETHLEECKRLMHIEISRAQSSVQGIEKDRQNIQEIASAIEQGNWLSQEEFEQHVKRTEDMLSTLAGSINELNVSIESHRANAQMETEKKDNALRHEIDDLIEKVDEAFTRLQAATDQNKNLENNLVLQSQNTEELFQKVRKDMVETMPAQVEMEQSVNNLETQMRDIVVAQTEVSGKVNDCSKKISKLENVQLSILSSVEGVQASTGDLQKSASAWLQKYDSAARLLQEFEKRILTLESMNFVGEDDQLGGMDFAENMQTPQKERVMNLYRELSRFVQRIKSGKGLVEDDEKSSESWDPLDRRLVSLENKLVQVETETVSNWRSLDTKLEKFCIGVQAALEGASRAENKCNALGEELVKLFRMMTANQRESPSKKMMTMLEITEDVRNEQQRPQSRIGQAVGIKSKSQAACNYCKKSSAKGRFIETTDCSGHGHARFSEGYNMEGTEQEGPTGLERTPNASNTHGKQSPQHYTSSREESPAFRITRHQTQRDVEEPVSLETMWKRPASDGRLIEGRLPITIDDRKVEASKRLEGIQISSGKPELQLTNIRLEAGKVHVNVGHRPLSATAAITGSRRADAFSEVQS</sequence>
<organism evidence="3 4">
    <name type="scientific">Ceratopteris richardii</name>
    <name type="common">Triangle waterfern</name>
    <dbReference type="NCBI Taxonomy" id="49495"/>
    <lineage>
        <taxon>Eukaryota</taxon>
        <taxon>Viridiplantae</taxon>
        <taxon>Streptophyta</taxon>
        <taxon>Embryophyta</taxon>
        <taxon>Tracheophyta</taxon>
        <taxon>Polypodiopsida</taxon>
        <taxon>Polypodiidae</taxon>
        <taxon>Polypodiales</taxon>
        <taxon>Pteridineae</taxon>
        <taxon>Pteridaceae</taxon>
        <taxon>Parkerioideae</taxon>
        <taxon>Ceratopteris</taxon>
    </lineage>
</organism>
<feature type="coiled-coil region" evidence="1">
    <location>
        <begin position="1196"/>
        <end position="1237"/>
    </location>
</feature>
<evidence type="ECO:0000256" key="2">
    <source>
        <dbReference type="SAM" id="MobiDB-lite"/>
    </source>
</evidence>
<evidence type="ECO:0000313" key="3">
    <source>
        <dbReference type="EMBL" id="KAH7352794.1"/>
    </source>
</evidence>
<reference evidence="3" key="1">
    <citation type="submission" date="2021-08" db="EMBL/GenBank/DDBJ databases">
        <title>WGS assembly of Ceratopteris richardii.</title>
        <authorList>
            <person name="Marchant D.B."/>
            <person name="Chen G."/>
            <person name="Jenkins J."/>
            <person name="Shu S."/>
            <person name="Leebens-Mack J."/>
            <person name="Grimwood J."/>
            <person name="Schmutz J."/>
            <person name="Soltis P."/>
            <person name="Soltis D."/>
            <person name="Chen Z.-H."/>
        </authorList>
    </citation>
    <scope>NUCLEOTIDE SEQUENCE</scope>
    <source>
        <strain evidence="3">Whitten #5841</strain>
        <tissue evidence="3">Leaf</tissue>
    </source>
</reference>